<geneLocation type="plasmid" evidence="2">
    <name>Tros</name>
</geneLocation>
<sequence length="91" mass="10180">MNKLAARLLDQLKKHRFRPVMLSGDGYVLEIVPYHGKIEAGFTLWRLEGGELVPVASGHTENGHLLTAEGFALQLPADVERTMLTLLSRKR</sequence>
<keyword evidence="2" id="KW-1185">Reference proteome</keyword>
<evidence type="ECO:0000313" key="2">
    <source>
        <dbReference type="Proteomes" id="UP000000447"/>
    </source>
</evidence>
<evidence type="ECO:0000313" key="1">
    <source>
        <dbReference type="EMBL" id="ACM07142.1"/>
    </source>
</evidence>
<accession>B9L3Q9</accession>
<keyword evidence="1" id="KW-0614">Plasmid</keyword>
<organism evidence="1 2">
    <name type="scientific">Thermomicrobium roseum (strain ATCC 27502 / DSM 5159 / P-2)</name>
    <dbReference type="NCBI Taxonomy" id="309801"/>
    <lineage>
        <taxon>Bacteria</taxon>
        <taxon>Pseudomonadati</taxon>
        <taxon>Thermomicrobiota</taxon>
        <taxon>Thermomicrobia</taxon>
        <taxon>Thermomicrobiales</taxon>
        <taxon>Thermomicrobiaceae</taxon>
        <taxon>Thermomicrobium</taxon>
    </lineage>
</organism>
<protein>
    <submittedName>
        <fullName evidence="1">Uncharacterized protein</fullName>
    </submittedName>
</protein>
<dbReference type="EMBL" id="CP001276">
    <property type="protein sequence ID" value="ACM07142.1"/>
    <property type="molecule type" value="Genomic_DNA"/>
</dbReference>
<dbReference type="Proteomes" id="UP000000447">
    <property type="component" value="Plasmid unnamed"/>
</dbReference>
<dbReference type="KEGG" id="tro:trd_A0423"/>
<proteinExistence type="predicted"/>
<name>B9L3Q9_THERP</name>
<dbReference type="OrthoDB" id="9915072at2"/>
<reference evidence="1 2" key="1">
    <citation type="journal article" date="2009" name="PLoS ONE">
        <title>Complete genome sequence of the aerobic CO-oxidizing thermophile Thermomicrobium roseum.</title>
        <authorList>
            <person name="Wu D."/>
            <person name="Raymond J."/>
            <person name="Wu M."/>
            <person name="Chatterji S."/>
            <person name="Ren Q."/>
            <person name="Graham J.E."/>
            <person name="Bryant D.A."/>
            <person name="Robb F."/>
            <person name="Colman A."/>
            <person name="Tallon L.J."/>
            <person name="Badger J.H."/>
            <person name="Madupu R."/>
            <person name="Ward N.L."/>
            <person name="Eisen J.A."/>
        </authorList>
    </citation>
    <scope>NUCLEOTIDE SEQUENCE [LARGE SCALE GENOMIC DNA]</scope>
    <source>
        <strain evidence="2">ATCC 27502 / DSM 5159 / P-2</strain>
        <plasmid evidence="1">unnamed</plasmid>
    </source>
</reference>
<dbReference type="RefSeq" id="WP_012643129.1">
    <property type="nucleotide sequence ID" value="NC_011961.1"/>
</dbReference>
<dbReference type="AlphaFoldDB" id="B9L3Q9"/>
<dbReference type="eggNOG" id="ENOG5032IGJ">
    <property type="taxonomic scope" value="Bacteria"/>
</dbReference>
<dbReference type="HOGENOM" id="CLU_2439256_0_0_0"/>
<gene>
    <name evidence="1" type="ordered locus">trd_A0423</name>
</gene>